<evidence type="ECO:0000313" key="1">
    <source>
        <dbReference type="EMBL" id="CAD9241651.1"/>
    </source>
</evidence>
<accession>A0A7S1TMY7</accession>
<reference evidence="1" key="1">
    <citation type="submission" date="2021-01" db="EMBL/GenBank/DDBJ databases">
        <authorList>
            <person name="Corre E."/>
            <person name="Pelletier E."/>
            <person name="Niang G."/>
            <person name="Scheremetjew M."/>
            <person name="Finn R."/>
            <person name="Kale V."/>
            <person name="Holt S."/>
            <person name="Cochrane G."/>
            <person name="Meng A."/>
            <person name="Brown T."/>
            <person name="Cohen L."/>
        </authorList>
    </citation>
    <scope>NUCLEOTIDE SEQUENCE</scope>
    <source>
        <strain evidence="1">CCMP3124</strain>
    </source>
</reference>
<name>A0A7S1TMY7_9RHOD</name>
<dbReference type="EMBL" id="HBGI01005206">
    <property type="protein sequence ID" value="CAD9241651.1"/>
    <property type="molecule type" value="Transcribed_RNA"/>
</dbReference>
<gene>
    <name evidence="1" type="ORF">EAUS1353_LOCUS3391</name>
</gene>
<protein>
    <submittedName>
        <fullName evidence="1">Uncharacterized protein</fullName>
    </submittedName>
</protein>
<organism evidence="1">
    <name type="scientific">Erythrolobus australicus</name>
    <dbReference type="NCBI Taxonomy" id="1077150"/>
    <lineage>
        <taxon>Eukaryota</taxon>
        <taxon>Rhodophyta</taxon>
        <taxon>Bangiophyceae</taxon>
        <taxon>Porphyridiales</taxon>
        <taxon>Porphyridiaceae</taxon>
        <taxon>Erythrolobus</taxon>
    </lineage>
</organism>
<sequence length="105" mass="11275">MNTERGLHWKLLGHARGAQVCCRHPSLLASQTAHASLCAMLQTRIALRNRGAHAFVAEEGARNASLDQLKAPAAVLSSQTSSIAPSLNFDFAVNNSVRFGYESKA</sequence>
<dbReference type="AlphaFoldDB" id="A0A7S1TMY7"/>
<proteinExistence type="predicted"/>